<proteinExistence type="predicted"/>
<reference evidence="3" key="2">
    <citation type="submission" date="2020-04" db="EMBL/GenBank/DDBJ databases">
        <authorList>
            <consortium name="NCBI Genome Project"/>
        </authorList>
    </citation>
    <scope>NUCLEOTIDE SEQUENCE</scope>
    <source>
        <strain evidence="3">CBS 304.34</strain>
    </source>
</reference>
<protein>
    <submittedName>
        <fullName evidence="1 3">Uncharacterized protein</fullName>
    </submittedName>
</protein>
<name>A0A6A6Z7S1_9PEZI</name>
<dbReference type="AlphaFoldDB" id="A0A6A6Z7S1"/>
<sequence>MSILIASIEPFWLKRRIARDTKGAAESIFRLPLRRYRKLVVLMFLASRISCWGPEYALGGTLWVSYDGPPMEAGRSSHASPGYKDIFGYNIFGYGASDVRHGTLGDPGQGKIMLLIDS</sequence>
<keyword evidence="2" id="KW-1185">Reference proteome</keyword>
<evidence type="ECO:0000313" key="2">
    <source>
        <dbReference type="Proteomes" id="UP000504636"/>
    </source>
</evidence>
<dbReference type="GeneID" id="54462504"/>
<reference evidence="3" key="3">
    <citation type="submission" date="2025-04" db="UniProtKB">
        <authorList>
            <consortium name="RefSeq"/>
        </authorList>
    </citation>
    <scope>IDENTIFICATION</scope>
    <source>
        <strain evidence="3">CBS 304.34</strain>
    </source>
</reference>
<dbReference type="EMBL" id="MU003692">
    <property type="protein sequence ID" value="KAF2817050.1"/>
    <property type="molecule type" value="Genomic_DNA"/>
</dbReference>
<gene>
    <name evidence="1 3" type="ORF">BDZ99DRAFT_470114</name>
</gene>
<organism evidence="1">
    <name type="scientific">Mytilinidion resinicola</name>
    <dbReference type="NCBI Taxonomy" id="574789"/>
    <lineage>
        <taxon>Eukaryota</taxon>
        <taxon>Fungi</taxon>
        <taxon>Dikarya</taxon>
        <taxon>Ascomycota</taxon>
        <taxon>Pezizomycotina</taxon>
        <taxon>Dothideomycetes</taxon>
        <taxon>Pleosporomycetidae</taxon>
        <taxon>Mytilinidiales</taxon>
        <taxon>Mytilinidiaceae</taxon>
        <taxon>Mytilinidion</taxon>
    </lineage>
</organism>
<dbReference type="RefSeq" id="XP_033584014.1">
    <property type="nucleotide sequence ID" value="XM_033721611.1"/>
</dbReference>
<dbReference type="Proteomes" id="UP000504636">
    <property type="component" value="Unplaced"/>
</dbReference>
<evidence type="ECO:0000313" key="3">
    <source>
        <dbReference type="RefSeq" id="XP_033584014.1"/>
    </source>
</evidence>
<evidence type="ECO:0000313" key="1">
    <source>
        <dbReference type="EMBL" id="KAF2817050.1"/>
    </source>
</evidence>
<accession>A0A6A6Z7S1</accession>
<reference evidence="1 3" key="1">
    <citation type="journal article" date="2020" name="Stud. Mycol.">
        <title>101 Dothideomycetes genomes: a test case for predicting lifestyles and emergence of pathogens.</title>
        <authorList>
            <person name="Haridas S."/>
            <person name="Albert R."/>
            <person name="Binder M."/>
            <person name="Bloem J."/>
            <person name="Labutti K."/>
            <person name="Salamov A."/>
            <person name="Andreopoulos B."/>
            <person name="Baker S."/>
            <person name="Barry K."/>
            <person name="Bills G."/>
            <person name="Bluhm B."/>
            <person name="Cannon C."/>
            <person name="Castanera R."/>
            <person name="Culley D."/>
            <person name="Daum C."/>
            <person name="Ezra D."/>
            <person name="Gonzalez J."/>
            <person name="Henrissat B."/>
            <person name="Kuo A."/>
            <person name="Liang C."/>
            <person name="Lipzen A."/>
            <person name="Lutzoni F."/>
            <person name="Magnuson J."/>
            <person name="Mondo S."/>
            <person name="Nolan M."/>
            <person name="Ohm R."/>
            <person name="Pangilinan J."/>
            <person name="Park H.-J."/>
            <person name="Ramirez L."/>
            <person name="Alfaro M."/>
            <person name="Sun H."/>
            <person name="Tritt A."/>
            <person name="Yoshinaga Y."/>
            <person name="Zwiers L.-H."/>
            <person name="Turgeon B."/>
            <person name="Goodwin S."/>
            <person name="Spatafora J."/>
            <person name="Crous P."/>
            <person name="Grigoriev I."/>
        </authorList>
    </citation>
    <scope>NUCLEOTIDE SEQUENCE</scope>
    <source>
        <strain evidence="1 3">CBS 304.34</strain>
    </source>
</reference>